<gene>
    <name evidence="1" type="ORF">Adt_43324</name>
</gene>
<accession>A0ABD1P7P9</accession>
<organism evidence="1 2">
    <name type="scientific">Abeliophyllum distichum</name>
    <dbReference type="NCBI Taxonomy" id="126358"/>
    <lineage>
        <taxon>Eukaryota</taxon>
        <taxon>Viridiplantae</taxon>
        <taxon>Streptophyta</taxon>
        <taxon>Embryophyta</taxon>
        <taxon>Tracheophyta</taxon>
        <taxon>Spermatophyta</taxon>
        <taxon>Magnoliopsida</taxon>
        <taxon>eudicotyledons</taxon>
        <taxon>Gunneridae</taxon>
        <taxon>Pentapetalae</taxon>
        <taxon>asterids</taxon>
        <taxon>lamiids</taxon>
        <taxon>Lamiales</taxon>
        <taxon>Oleaceae</taxon>
        <taxon>Forsythieae</taxon>
        <taxon>Abeliophyllum</taxon>
    </lineage>
</organism>
<dbReference type="EMBL" id="JBFOLK010000014">
    <property type="protein sequence ID" value="KAL2459904.1"/>
    <property type="molecule type" value="Genomic_DNA"/>
</dbReference>
<comment type="caution">
    <text evidence="1">The sequence shown here is derived from an EMBL/GenBank/DDBJ whole genome shotgun (WGS) entry which is preliminary data.</text>
</comment>
<dbReference type="PANTHER" id="PTHR47481:SF34">
    <property type="entry name" value="CCHC-TYPE DOMAIN-CONTAINING PROTEIN"/>
    <property type="match status" value="1"/>
</dbReference>
<dbReference type="Proteomes" id="UP001604336">
    <property type="component" value="Unassembled WGS sequence"/>
</dbReference>
<protein>
    <submittedName>
        <fullName evidence="1">Uncharacterized protein</fullName>
    </submittedName>
</protein>
<dbReference type="PANTHER" id="PTHR47481">
    <property type="match status" value="1"/>
</dbReference>
<proteinExistence type="predicted"/>
<name>A0ABD1P7P9_9LAMI</name>
<evidence type="ECO:0000313" key="2">
    <source>
        <dbReference type="Proteomes" id="UP001604336"/>
    </source>
</evidence>
<keyword evidence="2" id="KW-1185">Reference proteome</keyword>
<sequence>MNRSRVTFLIGELQKTRKGSMSIDQYLNVVKQLVDNLEVAGKAIPLSDLVTQVLAGLDEEYMGSRPDQQHQSNRSNPNALVASPLNIAYPIWFENSGASNHVTARQDNMAETHEYGGKQKLIVGNDLDADREVEVLSSDNILVPQDQQAVDQIE</sequence>
<dbReference type="AlphaFoldDB" id="A0ABD1P7P9"/>
<reference evidence="2" key="1">
    <citation type="submission" date="2024-07" db="EMBL/GenBank/DDBJ databases">
        <title>Two chromosome-level genome assemblies of Korean endemic species Abeliophyllum distichum and Forsythia ovata (Oleaceae).</title>
        <authorList>
            <person name="Jang H."/>
        </authorList>
    </citation>
    <scope>NUCLEOTIDE SEQUENCE [LARGE SCALE GENOMIC DNA]</scope>
</reference>
<evidence type="ECO:0000313" key="1">
    <source>
        <dbReference type="EMBL" id="KAL2459904.1"/>
    </source>
</evidence>